<reference evidence="3" key="1">
    <citation type="journal article" date="2013" name="Genome Announc.">
        <title>Draft Genome Sequence of Streptomyces bottropensis ATCC 25435, a Bottromycin-Producing Actinomycete.</title>
        <authorList>
            <person name="Zhang H."/>
            <person name="Zhou W."/>
            <person name="Zhuang Y."/>
            <person name="Liang X."/>
            <person name="Liu T."/>
        </authorList>
    </citation>
    <scope>NUCLEOTIDE SEQUENCE [LARGE SCALE GENOMIC DNA]</scope>
    <source>
        <strain evidence="3">ATCC 25435</strain>
    </source>
</reference>
<organism evidence="2 3">
    <name type="scientific">Streptomyces bottropensis ATCC 25435</name>
    <dbReference type="NCBI Taxonomy" id="1054862"/>
    <lineage>
        <taxon>Bacteria</taxon>
        <taxon>Bacillati</taxon>
        <taxon>Actinomycetota</taxon>
        <taxon>Actinomycetes</taxon>
        <taxon>Kitasatosporales</taxon>
        <taxon>Streptomycetaceae</taxon>
        <taxon>Streptomyces</taxon>
    </lineage>
</organism>
<protein>
    <submittedName>
        <fullName evidence="2">Uncharacterized protein</fullName>
    </submittedName>
</protein>
<proteinExistence type="predicted"/>
<name>M3DC62_9ACTN</name>
<dbReference type="AlphaFoldDB" id="M3DC62"/>
<dbReference type="Proteomes" id="UP000030760">
    <property type="component" value="Unassembled WGS sequence"/>
</dbReference>
<feature type="compositionally biased region" description="Low complexity" evidence="1">
    <location>
        <begin position="13"/>
        <end position="28"/>
    </location>
</feature>
<evidence type="ECO:0000313" key="3">
    <source>
        <dbReference type="Proteomes" id="UP000030760"/>
    </source>
</evidence>
<accession>M3DC62</accession>
<gene>
    <name evidence="2" type="ORF">SBD_3619</name>
</gene>
<sequence length="66" mass="7088">MTRHGPHPRRTPARAGPADPDADPTPTDDGWRMTGPGRPSADRRTQAPYGSRRTVPSPDLSPLTSS</sequence>
<evidence type="ECO:0000256" key="1">
    <source>
        <dbReference type="SAM" id="MobiDB-lite"/>
    </source>
</evidence>
<evidence type="ECO:0000313" key="2">
    <source>
        <dbReference type="EMBL" id="EMF53952.1"/>
    </source>
</evidence>
<dbReference type="EMBL" id="KB405078">
    <property type="protein sequence ID" value="EMF53952.1"/>
    <property type="molecule type" value="Genomic_DNA"/>
</dbReference>
<feature type="compositionally biased region" description="Basic residues" evidence="1">
    <location>
        <begin position="1"/>
        <end position="12"/>
    </location>
</feature>
<feature type="region of interest" description="Disordered" evidence="1">
    <location>
        <begin position="1"/>
        <end position="66"/>
    </location>
</feature>